<organism evidence="2 3">
    <name type="scientific">Ilumatobacter fluminis</name>
    <dbReference type="NCBI Taxonomy" id="467091"/>
    <lineage>
        <taxon>Bacteria</taxon>
        <taxon>Bacillati</taxon>
        <taxon>Actinomycetota</taxon>
        <taxon>Acidimicrobiia</taxon>
        <taxon>Acidimicrobiales</taxon>
        <taxon>Ilumatobacteraceae</taxon>
        <taxon>Ilumatobacter</taxon>
    </lineage>
</organism>
<dbReference type="AlphaFoldDB" id="A0A4R7HXV9"/>
<name>A0A4R7HXV9_9ACTN</name>
<evidence type="ECO:0000313" key="3">
    <source>
        <dbReference type="Proteomes" id="UP000294558"/>
    </source>
</evidence>
<keyword evidence="1" id="KW-0732">Signal</keyword>
<dbReference type="SUPFAM" id="SSF63825">
    <property type="entry name" value="YWTD domain"/>
    <property type="match status" value="1"/>
</dbReference>
<evidence type="ECO:0000313" key="2">
    <source>
        <dbReference type="EMBL" id="TDT15309.1"/>
    </source>
</evidence>
<dbReference type="PROSITE" id="PS51257">
    <property type="entry name" value="PROKAR_LIPOPROTEIN"/>
    <property type="match status" value="1"/>
</dbReference>
<dbReference type="InterPro" id="IPR011042">
    <property type="entry name" value="6-blade_b-propeller_TolB-like"/>
</dbReference>
<dbReference type="Proteomes" id="UP000294558">
    <property type="component" value="Unassembled WGS sequence"/>
</dbReference>
<dbReference type="OrthoDB" id="928769at2"/>
<evidence type="ECO:0000256" key="1">
    <source>
        <dbReference type="SAM" id="SignalP"/>
    </source>
</evidence>
<keyword evidence="3" id="KW-1185">Reference proteome</keyword>
<comment type="caution">
    <text evidence="2">The sequence shown here is derived from an EMBL/GenBank/DDBJ whole genome shotgun (WGS) entry which is preliminary data.</text>
</comment>
<accession>A0A4R7HXV9</accession>
<reference evidence="2 3" key="1">
    <citation type="submission" date="2019-03" db="EMBL/GenBank/DDBJ databases">
        <title>Sequencing the genomes of 1000 actinobacteria strains.</title>
        <authorList>
            <person name="Klenk H.-P."/>
        </authorList>
    </citation>
    <scope>NUCLEOTIDE SEQUENCE [LARGE SCALE GENOMIC DNA]</scope>
    <source>
        <strain evidence="2 3">DSM 18936</strain>
    </source>
</reference>
<sequence>MRLVVVALAVILVGCGDDAAGGDPTALSVTVVAEGFDGPTQIGHDGRGGYVLAELNGGEGDGTGRVLHLESIDAEPSVLVDGLLTPTGVAVDGDLLWIMERRTLSVASLDDPSDRRIVLDDLAFNGRSEGTISAVDGGGILFDTSGRRDGGDLADGSGRLFFLAGPDADPEEFAVGFKHAYAHAPLGDVRWLVTEVSDGRLDDVRPPDELTIVERGDDFGYPRCIGDRVPVAETGGTAAECVTGPPSLALFEAQATPTGVVVAPWDDETALVALWVRGEIVAVPVEPGDEPHDPAVVVDTIERPQHLLVDGDRVLVTDHESGRILALEAG</sequence>
<dbReference type="RefSeq" id="WP_133867769.1">
    <property type="nucleotide sequence ID" value="NZ_SOAU01000001.1"/>
</dbReference>
<dbReference type="Gene3D" id="2.120.10.30">
    <property type="entry name" value="TolB, C-terminal domain"/>
    <property type="match status" value="1"/>
</dbReference>
<gene>
    <name evidence="2" type="ORF">BDK89_0879</name>
</gene>
<proteinExistence type="predicted"/>
<dbReference type="EMBL" id="SOAU01000001">
    <property type="protein sequence ID" value="TDT15309.1"/>
    <property type="molecule type" value="Genomic_DNA"/>
</dbReference>
<protein>
    <submittedName>
        <fullName evidence="2">Glucose/arabinose dehydrogenase</fullName>
    </submittedName>
</protein>
<feature type="chain" id="PRO_5020226095" evidence="1">
    <location>
        <begin position="20"/>
        <end position="330"/>
    </location>
</feature>
<feature type="signal peptide" evidence="1">
    <location>
        <begin position="1"/>
        <end position="19"/>
    </location>
</feature>